<feature type="transmembrane region" description="Helical" evidence="1">
    <location>
        <begin position="77"/>
        <end position="96"/>
    </location>
</feature>
<dbReference type="Pfam" id="PF01757">
    <property type="entry name" value="Acyl_transf_3"/>
    <property type="match status" value="1"/>
</dbReference>
<keyword evidence="1" id="KW-0472">Membrane</keyword>
<dbReference type="AlphaFoldDB" id="A0A9X1YJI2"/>
<feature type="domain" description="Acyltransferase 3" evidence="2">
    <location>
        <begin position="7"/>
        <end position="313"/>
    </location>
</feature>
<feature type="transmembrane region" description="Helical" evidence="1">
    <location>
        <begin position="215"/>
        <end position="234"/>
    </location>
</feature>
<dbReference type="Proteomes" id="UP001139353">
    <property type="component" value="Unassembled WGS sequence"/>
</dbReference>
<feature type="transmembrane region" description="Helical" evidence="1">
    <location>
        <begin position="34"/>
        <end position="56"/>
    </location>
</feature>
<feature type="transmembrane region" description="Helical" evidence="1">
    <location>
        <begin position="187"/>
        <end position="208"/>
    </location>
</feature>
<gene>
    <name evidence="3" type="ORF">LPC04_09455</name>
</gene>
<keyword evidence="3" id="KW-0808">Transferase</keyword>
<evidence type="ECO:0000313" key="4">
    <source>
        <dbReference type="Proteomes" id="UP001139353"/>
    </source>
</evidence>
<reference evidence="3" key="1">
    <citation type="submission" date="2021-11" db="EMBL/GenBank/DDBJ databases">
        <title>BS-T2-15 a new species belonging to the Comamonadaceae family isolated from the soil of a French oak forest.</title>
        <authorList>
            <person name="Mieszkin S."/>
            <person name="Alain K."/>
        </authorList>
    </citation>
    <scope>NUCLEOTIDE SEQUENCE</scope>
    <source>
        <strain evidence="3">BS-T2-15</strain>
    </source>
</reference>
<keyword evidence="1" id="KW-0812">Transmembrane</keyword>
<dbReference type="InterPro" id="IPR002656">
    <property type="entry name" value="Acyl_transf_3_dom"/>
</dbReference>
<evidence type="ECO:0000259" key="2">
    <source>
        <dbReference type="Pfam" id="PF01757"/>
    </source>
</evidence>
<feature type="transmembrane region" description="Helical" evidence="1">
    <location>
        <begin position="240"/>
        <end position="257"/>
    </location>
</feature>
<dbReference type="PANTHER" id="PTHR23028">
    <property type="entry name" value="ACETYLTRANSFERASE"/>
    <property type="match status" value="1"/>
</dbReference>
<evidence type="ECO:0000313" key="3">
    <source>
        <dbReference type="EMBL" id="MCK9685933.1"/>
    </source>
</evidence>
<dbReference type="EMBL" id="JAJLJH010000002">
    <property type="protein sequence ID" value="MCK9685933.1"/>
    <property type="molecule type" value="Genomic_DNA"/>
</dbReference>
<sequence length="343" mass="37050">MTSQRIEWLDLVRGLAAIAVVVFHYQAYLQVRHAGYGLTAVDIFFALSGIVLALKYTQAIESGMGPLEFAGVRLRRLYPMVLVAGTFIVALDLAGVPSGASMPAADTDAWAIFLVMPVSTGGMNSAFPADPPMWSFWAELAANAVWFVVLKFGRRWMFPLGVASMAILIFATLRANNLNLGWEAGGLYRLISVARALAWFSVGCAIAMRPSTLRMSAVMLVAALTVFVVVAHFAGGREGLNQFLCATTGVALLNLAYRLPSPGMALGAISRWLGMLSFPLYMMHAPAGRLLPYVHGLPRWATLVLVVGAAALAATLVNESLVDRVNRFYRERRKASPARIGEG</sequence>
<dbReference type="RefSeq" id="WP_275681969.1">
    <property type="nucleotide sequence ID" value="NZ_JAJLJH010000002.1"/>
</dbReference>
<dbReference type="InterPro" id="IPR050879">
    <property type="entry name" value="Acyltransferase_3"/>
</dbReference>
<feature type="transmembrane region" description="Helical" evidence="1">
    <location>
        <begin position="269"/>
        <end position="288"/>
    </location>
</feature>
<evidence type="ECO:0000256" key="1">
    <source>
        <dbReference type="SAM" id="Phobius"/>
    </source>
</evidence>
<feature type="transmembrane region" description="Helical" evidence="1">
    <location>
        <begin position="300"/>
        <end position="322"/>
    </location>
</feature>
<feature type="transmembrane region" description="Helical" evidence="1">
    <location>
        <begin position="157"/>
        <end position="175"/>
    </location>
</feature>
<name>A0A9X1YJI2_9BURK</name>
<proteinExistence type="predicted"/>
<keyword evidence="1" id="KW-1133">Transmembrane helix</keyword>
<feature type="transmembrane region" description="Helical" evidence="1">
    <location>
        <begin position="12"/>
        <end position="28"/>
    </location>
</feature>
<keyword evidence="3" id="KW-0012">Acyltransferase</keyword>
<comment type="caution">
    <text evidence="3">The sequence shown here is derived from an EMBL/GenBank/DDBJ whole genome shotgun (WGS) entry which is preliminary data.</text>
</comment>
<feature type="transmembrane region" description="Helical" evidence="1">
    <location>
        <begin position="133"/>
        <end position="150"/>
    </location>
</feature>
<dbReference type="PANTHER" id="PTHR23028:SF131">
    <property type="entry name" value="BLR2367 PROTEIN"/>
    <property type="match status" value="1"/>
</dbReference>
<accession>A0A9X1YJI2</accession>
<dbReference type="GO" id="GO:0000271">
    <property type="term" value="P:polysaccharide biosynthetic process"/>
    <property type="evidence" value="ECO:0007669"/>
    <property type="project" value="TreeGrafter"/>
</dbReference>
<dbReference type="GO" id="GO:0016747">
    <property type="term" value="F:acyltransferase activity, transferring groups other than amino-acyl groups"/>
    <property type="evidence" value="ECO:0007669"/>
    <property type="project" value="InterPro"/>
</dbReference>
<protein>
    <submittedName>
        <fullName evidence="3">Acyltransferase</fullName>
    </submittedName>
</protein>
<organism evidence="3 4">
    <name type="scientific">Scleromatobacter humisilvae</name>
    <dbReference type="NCBI Taxonomy" id="2897159"/>
    <lineage>
        <taxon>Bacteria</taxon>
        <taxon>Pseudomonadati</taxon>
        <taxon>Pseudomonadota</taxon>
        <taxon>Betaproteobacteria</taxon>
        <taxon>Burkholderiales</taxon>
        <taxon>Sphaerotilaceae</taxon>
        <taxon>Scleromatobacter</taxon>
    </lineage>
</organism>
<dbReference type="GO" id="GO:0016020">
    <property type="term" value="C:membrane"/>
    <property type="evidence" value="ECO:0007669"/>
    <property type="project" value="TreeGrafter"/>
</dbReference>
<keyword evidence="4" id="KW-1185">Reference proteome</keyword>